<dbReference type="InterPro" id="IPR033749">
    <property type="entry name" value="Polyprenyl_synt_CS"/>
</dbReference>
<dbReference type="OrthoDB" id="9805316at2"/>
<keyword evidence="4" id="KW-0479">Metal-binding</keyword>
<keyword evidence="5" id="KW-0460">Magnesium</keyword>
<dbReference type="PANTHER" id="PTHR12001">
    <property type="entry name" value="GERANYLGERANYL PYROPHOSPHATE SYNTHASE"/>
    <property type="match status" value="1"/>
</dbReference>
<dbReference type="SFLD" id="SFLDS00005">
    <property type="entry name" value="Isoprenoid_Synthase_Type_I"/>
    <property type="match status" value="1"/>
</dbReference>
<reference evidence="8" key="1">
    <citation type="submission" date="2016-10" db="EMBL/GenBank/DDBJ databases">
        <authorList>
            <person name="Varghese N."/>
            <person name="Submissions S."/>
        </authorList>
    </citation>
    <scope>NUCLEOTIDE SEQUENCE [LARGE SCALE GENOMIC DNA]</scope>
    <source>
        <strain evidence="8">DSM 26348</strain>
    </source>
</reference>
<dbReference type="InterPro" id="IPR008949">
    <property type="entry name" value="Isoprenoid_synthase_dom_sf"/>
</dbReference>
<keyword evidence="8" id="KW-1185">Reference proteome</keyword>
<evidence type="ECO:0000256" key="1">
    <source>
        <dbReference type="ARBA" id="ARBA00001946"/>
    </source>
</evidence>
<comment type="cofactor">
    <cofactor evidence="1">
        <name>Mg(2+)</name>
        <dbReference type="ChEBI" id="CHEBI:18420"/>
    </cofactor>
</comment>
<dbReference type="AlphaFoldDB" id="A0A1I3S9L3"/>
<protein>
    <submittedName>
        <fullName evidence="7">Octaprenyl-diphosphate synthase</fullName>
    </submittedName>
</protein>
<dbReference type="PROSITE" id="PS00444">
    <property type="entry name" value="POLYPRENYL_SYNTHASE_2"/>
    <property type="match status" value="1"/>
</dbReference>
<dbReference type="GO" id="GO:0008299">
    <property type="term" value="P:isoprenoid biosynthetic process"/>
    <property type="evidence" value="ECO:0007669"/>
    <property type="project" value="InterPro"/>
</dbReference>
<comment type="similarity">
    <text evidence="2 6">Belongs to the FPP/GGPP synthase family.</text>
</comment>
<sequence>MAQLRNVTELLERTQAILGDALLDVERQFDDELASSNPYICDILEHTRRFRGKRLRPLLCLLVAKAVGDIEREHLILAAVVEMIHTATLVHDDVLDEAAVRRHVATVNVRWNNQTSVLYGDFLFTHAFHLAASTGSADACRLIGRATNRVCEGELMQTRNRGNLSLTEEEYFSIIDGKTAELCAVSCEIGARYAGGSDAVVEAMERYGRNLGLAFQIADDVLDLTGLESSIGKTLGTDLEQQKLTLPIIRLLQLCPAEQREQLLLQLEDSSESACREVLRQARELGAVEDSLATARRCASEARQALEILPASPARELLMLLPTMSIDRSC</sequence>
<proteinExistence type="inferred from homology"/>
<dbReference type="EMBL" id="FOQD01000023">
    <property type="protein sequence ID" value="SFJ55398.1"/>
    <property type="molecule type" value="Genomic_DNA"/>
</dbReference>
<evidence type="ECO:0000256" key="4">
    <source>
        <dbReference type="ARBA" id="ARBA00022723"/>
    </source>
</evidence>
<dbReference type="InterPro" id="IPR000092">
    <property type="entry name" value="Polyprenyl_synt"/>
</dbReference>
<dbReference type="GO" id="GO:0004659">
    <property type="term" value="F:prenyltransferase activity"/>
    <property type="evidence" value="ECO:0007669"/>
    <property type="project" value="InterPro"/>
</dbReference>
<evidence type="ECO:0000256" key="5">
    <source>
        <dbReference type="ARBA" id="ARBA00022842"/>
    </source>
</evidence>
<evidence type="ECO:0000256" key="3">
    <source>
        <dbReference type="ARBA" id="ARBA00022679"/>
    </source>
</evidence>
<dbReference type="Proteomes" id="UP000199518">
    <property type="component" value="Unassembled WGS sequence"/>
</dbReference>
<dbReference type="Pfam" id="PF00348">
    <property type="entry name" value="polyprenyl_synt"/>
    <property type="match status" value="1"/>
</dbReference>
<keyword evidence="3 6" id="KW-0808">Transferase</keyword>
<dbReference type="PANTHER" id="PTHR12001:SF69">
    <property type="entry name" value="ALL TRANS-POLYPRENYL-DIPHOSPHATE SYNTHASE PDSS1"/>
    <property type="match status" value="1"/>
</dbReference>
<dbReference type="PROSITE" id="PS00723">
    <property type="entry name" value="POLYPRENYL_SYNTHASE_1"/>
    <property type="match status" value="1"/>
</dbReference>
<dbReference type="Gene3D" id="1.10.600.10">
    <property type="entry name" value="Farnesyl Diphosphate Synthase"/>
    <property type="match status" value="1"/>
</dbReference>
<dbReference type="RefSeq" id="WP_092056554.1">
    <property type="nucleotide sequence ID" value="NZ_FOQD01000023.1"/>
</dbReference>
<name>A0A1I3S9L3_9PLAN</name>
<organism evidence="7 8">
    <name type="scientific">Planctomicrobium piriforme</name>
    <dbReference type="NCBI Taxonomy" id="1576369"/>
    <lineage>
        <taxon>Bacteria</taxon>
        <taxon>Pseudomonadati</taxon>
        <taxon>Planctomycetota</taxon>
        <taxon>Planctomycetia</taxon>
        <taxon>Planctomycetales</taxon>
        <taxon>Planctomycetaceae</taxon>
        <taxon>Planctomicrobium</taxon>
    </lineage>
</organism>
<dbReference type="GO" id="GO:0046872">
    <property type="term" value="F:metal ion binding"/>
    <property type="evidence" value="ECO:0007669"/>
    <property type="project" value="UniProtKB-KW"/>
</dbReference>
<evidence type="ECO:0000313" key="8">
    <source>
        <dbReference type="Proteomes" id="UP000199518"/>
    </source>
</evidence>
<evidence type="ECO:0000256" key="6">
    <source>
        <dbReference type="RuleBase" id="RU004466"/>
    </source>
</evidence>
<dbReference type="STRING" id="1576369.SAMN05421753_12369"/>
<evidence type="ECO:0000256" key="2">
    <source>
        <dbReference type="ARBA" id="ARBA00006706"/>
    </source>
</evidence>
<dbReference type="SUPFAM" id="SSF48576">
    <property type="entry name" value="Terpenoid synthases"/>
    <property type="match status" value="1"/>
</dbReference>
<gene>
    <name evidence="7" type="ORF">SAMN05421753_12369</name>
</gene>
<evidence type="ECO:0000313" key="7">
    <source>
        <dbReference type="EMBL" id="SFJ55398.1"/>
    </source>
</evidence>
<dbReference type="CDD" id="cd00685">
    <property type="entry name" value="Trans_IPPS_HT"/>
    <property type="match status" value="1"/>
</dbReference>
<accession>A0A1I3S9L3</accession>